<evidence type="ECO:0000256" key="7">
    <source>
        <dbReference type="ARBA" id="ARBA00023136"/>
    </source>
</evidence>
<proteinExistence type="inferred from homology"/>
<evidence type="ECO:0000256" key="2">
    <source>
        <dbReference type="ARBA" id="ARBA00005417"/>
    </source>
</evidence>
<dbReference type="AlphaFoldDB" id="A0A562NV70"/>
<keyword evidence="10" id="KW-1185">Reference proteome</keyword>
<protein>
    <submittedName>
        <fullName evidence="9">Putative ABC transport system ATP-binding protein</fullName>
    </submittedName>
</protein>
<dbReference type="GO" id="GO:0016887">
    <property type="term" value="F:ATP hydrolysis activity"/>
    <property type="evidence" value="ECO:0007669"/>
    <property type="project" value="InterPro"/>
</dbReference>
<dbReference type="GO" id="GO:0005886">
    <property type="term" value="C:plasma membrane"/>
    <property type="evidence" value="ECO:0007669"/>
    <property type="project" value="UniProtKB-SubCell"/>
</dbReference>
<evidence type="ECO:0000256" key="4">
    <source>
        <dbReference type="ARBA" id="ARBA00022475"/>
    </source>
</evidence>
<dbReference type="PROSITE" id="PS50893">
    <property type="entry name" value="ABC_TRANSPORTER_2"/>
    <property type="match status" value="1"/>
</dbReference>
<dbReference type="InterPro" id="IPR050166">
    <property type="entry name" value="ABC_transporter_ATP-bind"/>
</dbReference>
<evidence type="ECO:0000256" key="6">
    <source>
        <dbReference type="ARBA" id="ARBA00022840"/>
    </source>
</evidence>
<accession>A0A562NV70</accession>
<dbReference type="InterPro" id="IPR017871">
    <property type="entry name" value="ABC_transporter-like_CS"/>
</dbReference>
<keyword evidence="6 9" id="KW-0067">ATP-binding</keyword>
<dbReference type="Proteomes" id="UP000316225">
    <property type="component" value="Unassembled WGS sequence"/>
</dbReference>
<comment type="subcellular location">
    <subcellularLocation>
        <location evidence="1">Cell membrane</location>
        <topology evidence="1">Peripheral membrane protein</topology>
    </subcellularLocation>
</comment>
<dbReference type="GO" id="GO:0005524">
    <property type="term" value="F:ATP binding"/>
    <property type="evidence" value="ECO:0007669"/>
    <property type="project" value="UniProtKB-KW"/>
</dbReference>
<dbReference type="Pfam" id="PF00005">
    <property type="entry name" value="ABC_tran"/>
    <property type="match status" value="1"/>
</dbReference>
<dbReference type="SUPFAM" id="SSF52540">
    <property type="entry name" value="P-loop containing nucleoside triphosphate hydrolases"/>
    <property type="match status" value="1"/>
</dbReference>
<organism evidence="9 10">
    <name type="scientific">Paracoccus sulfuroxidans</name>
    <dbReference type="NCBI Taxonomy" id="384678"/>
    <lineage>
        <taxon>Bacteria</taxon>
        <taxon>Pseudomonadati</taxon>
        <taxon>Pseudomonadota</taxon>
        <taxon>Alphaproteobacteria</taxon>
        <taxon>Rhodobacterales</taxon>
        <taxon>Paracoccaceae</taxon>
        <taxon>Paracoccus</taxon>
    </lineage>
</organism>
<reference evidence="9 10" key="1">
    <citation type="journal article" date="2015" name="Stand. Genomic Sci.">
        <title>Genomic Encyclopedia of Bacterial and Archaeal Type Strains, Phase III: the genomes of soil and plant-associated and newly described type strains.</title>
        <authorList>
            <person name="Whitman W.B."/>
            <person name="Woyke T."/>
            <person name="Klenk H.P."/>
            <person name="Zhou Y."/>
            <person name="Lilburn T.G."/>
            <person name="Beck B.J."/>
            <person name="De Vos P."/>
            <person name="Vandamme P."/>
            <person name="Eisen J.A."/>
            <person name="Garrity G."/>
            <person name="Hugenholtz P."/>
            <person name="Kyrpides N.C."/>
        </authorList>
    </citation>
    <scope>NUCLEOTIDE SEQUENCE [LARGE SCALE GENOMIC DNA]</scope>
    <source>
        <strain evidence="9 10">CGMCC 1.5364</strain>
    </source>
</reference>
<evidence type="ECO:0000259" key="8">
    <source>
        <dbReference type="PROSITE" id="PS50893"/>
    </source>
</evidence>
<keyword evidence="7" id="KW-0472">Membrane</keyword>
<keyword evidence="3" id="KW-0813">Transport</keyword>
<dbReference type="OrthoDB" id="9776369at2"/>
<dbReference type="SMART" id="SM00382">
    <property type="entry name" value="AAA"/>
    <property type="match status" value="1"/>
</dbReference>
<feature type="domain" description="ABC transporter" evidence="8">
    <location>
        <begin position="12"/>
        <end position="261"/>
    </location>
</feature>
<dbReference type="InterPro" id="IPR027417">
    <property type="entry name" value="P-loop_NTPase"/>
</dbReference>
<dbReference type="InterPro" id="IPR003593">
    <property type="entry name" value="AAA+_ATPase"/>
</dbReference>
<keyword evidence="5" id="KW-0547">Nucleotide-binding</keyword>
<sequence>MSSTSPETRPALEVVNVLKQFKQAGRSELFTAVNRVNLTIAPGQIVAMVGSNGSGKSTLLSMIAGSQRPDQGEIRVAGVAVTDMPSWQRTGLVALVRQNPEHNVFSALTIAENFALADAGKSKRFNLKGAVTPRIKDMARAALAQFSMGLEDRIDNLAGNLSGGQRQAVSVAMATCRDPGLLLLDEHVSALDPTRARVVMEKTEEIVRARRVATLMVTHDMSHAIKHSDRLILMHRGQITMDLGAEEKAGLTVPTLLRRFEELTGESLPDSAVLA</sequence>
<dbReference type="PANTHER" id="PTHR42788">
    <property type="entry name" value="TAURINE IMPORT ATP-BINDING PROTEIN-RELATED"/>
    <property type="match status" value="1"/>
</dbReference>
<dbReference type="Gene3D" id="3.40.50.300">
    <property type="entry name" value="P-loop containing nucleotide triphosphate hydrolases"/>
    <property type="match status" value="1"/>
</dbReference>
<comment type="caution">
    <text evidence="9">The sequence shown here is derived from an EMBL/GenBank/DDBJ whole genome shotgun (WGS) entry which is preliminary data.</text>
</comment>
<name>A0A562NV70_9RHOB</name>
<dbReference type="PROSITE" id="PS00211">
    <property type="entry name" value="ABC_TRANSPORTER_1"/>
    <property type="match status" value="1"/>
</dbReference>
<comment type="similarity">
    <text evidence="2">Belongs to the ABC transporter superfamily.</text>
</comment>
<gene>
    <name evidence="9" type="ORF">IQ24_01341</name>
</gene>
<dbReference type="InterPro" id="IPR003439">
    <property type="entry name" value="ABC_transporter-like_ATP-bd"/>
</dbReference>
<evidence type="ECO:0000256" key="3">
    <source>
        <dbReference type="ARBA" id="ARBA00022448"/>
    </source>
</evidence>
<dbReference type="RefSeq" id="WP_145397031.1">
    <property type="nucleotide sequence ID" value="NZ_VLKU01000003.1"/>
</dbReference>
<evidence type="ECO:0000256" key="1">
    <source>
        <dbReference type="ARBA" id="ARBA00004202"/>
    </source>
</evidence>
<dbReference type="EMBL" id="VLKU01000003">
    <property type="protein sequence ID" value="TWI35981.1"/>
    <property type="molecule type" value="Genomic_DNA"/>
</dbReference>
<evidence type="ECO:0000313" key="9">
    <source>
        <dbReference type="EMBL" id="TWI35981.1"/>
    </source>
</evidence>
<keyword evidence="4" id="KW-1003">Cell membrane</keyword>
<evidence type="ECO:0000256" key="5">
    <source>
        <dbReference type="ARBA" id="ARBA00022741"/>
    </source>
</evidence>
<evidence type="ECO:0000313" key="10">
    <source>
        <dbReference type="Proteomes" id="UP000316225"/>
    </source>
</evidence>
<dbReference type="PANTHER" id="PTHR42788:SF7">
    <property type="entry name" value="NITRATE ABC TRANSPORTER ATP-BINDING PROTEIN"/>
    <property type="match status" value="1"/>
</dbReference>